<sequence length="135" mass="15847">MRNEVGFTLLEVIITLLLTMTILSISVPLISLFKTEDYYTETSARQLSAIIQEELNQSRSFMVRSEILSFIDQQQRHVVIDQYESVVRRRVDRKGHEVMIQGVRNIHFSRKESSIQMKVEMMNGAIYKYLIHLPK</sequence>
<dbReference type="Pfam" id="PF15980">
    <property type="entry name" value="ComGF"/>
    <property type="match status" value="1"/>
</dbReference>
<dbReference type="NCBIfam" id="NF041002">
    <property type="entry name" value="pilin_ComGF"/>
    <property type="match status" value="1"/>
</dbReference>
<name>A0A1I3PI46_HALDA</name>
<reference evidence="3" key="1">
    <citation type="submission" date="2016-10" db="EMBL/GenBank/DDBJ databases">
        <authorList>
            <person name="Varghese N."/>
            <person name="Submissions S."/>
        </authorList>
    </citation>
    <scope>NUCLEOTIDE SEQUENCE [LARGE SCALE GENOMIC DNA]</scope>
    <source>
        <strain evidence="3">CGMCC 1.3704</strain>
    </source>
</reference>
<accession>A0A1I3PI46</accession>
<feature type="transmembrane region" description="Helical" evidence="1">
    <location>
        <begin position="12"/>
        <end position="33"/>
    </location>
</feature>
<gene>
    <name evidence="2" type="ORF">SAMN04487936_101339</name>
</gene>
<keyword evidence="3" id="KW-1185">Reference proteome</keyword>
<dbReference type="EMBL" id="FOSB01000001">
    <property type="protein sequence ID" value="SFJ21153.1"/>
    <property type="molecule type" value="Genomic_DNA"/>
</dbReference>
<organism evidence="2 3">
    <name type="scientific">Halobacillus dabanensis</name>
    <dbReference type="NCBI Taxonomy" id="240302"/>
    <lineage>
        <taxon>Bacteria</taxon>
        <taxon>Bacillati</taxon>
        <taxon>Bacillota</taxon>
        <taxon>Bacilli</taxon>
        <taxon>Bacillales</taxon>
        <taxon>Bacillaceae</taxon>
        <taxon>Halobacillus</taxon>
    </lineage>
</organism>
<keyword evidence="1" id="KW-1133">Transmembrane helix</keyword>
<dbReference type="InterPro" id="IPR016977">
    <property type="entry name" value="ComGF"/>
</dbReference>
<proteinExistence type="predicted"/>
<dbReference type="RefSeq" id="WP_075034805.1">
    <property type="nucleotide sequence ID" value="NZ_FOSB01000001.1"/>
</dbReference>
<keyword evidence="1" id="KW-0812">Transmembrane</keyword>
<evidence type="ECO:0000256" key="1">
    <source>
        <dbReference type="SAM" id="Phobius"/>
    </source>
</evidence>
<dbReference type="AlphaFoldDB" id="A0A1I3PI46"/>
<protein>
    <submittedName>
        <fullName evidence="2">Putative Competence protein ComGF</fullName>
    </submittedName>
</protein>
<evidence type="ECO:0000313" key="2">
    <source>
        <dbReference type="EMBL" id="SFJ21153.1"/>
    </source>
</evidence>
<evidence type="ECO:0000313" key="3">
    <source>
        <dbReference type="Proteomes" id="UP000183557"/>
    </source>
</evidence>
<dbReference type="Proteomes" id="UP000183557">
    <property type="component" value="Unassembled WGS sequence"/>
</dbReference>
<keyword evidence="1" id="KW-0472">Membrane</keyword>